<evidence type="ECO:0000313" key="12">
    <source>
        <dbReference type="EMBL" id="KAK7290654.1"/>
    </source>
</evidence>
<accession>A0AAN9J1U4</accession>
<feature type="active site" description="Glycyl thioester intermediate" evidence="7">
    <location>
        <position position="85"/>
    </location>
</feature>
<name>A0AAN9J1U4_CROPI</name>
<dbReference type="InterPro" id="IPR000608">
    <property type="entry name" value="UBC"/>
</dbReference>
<evidence type="ECO:0000256" key="7">
    <source>
        <dbReference type="PROSITE-ProRule" id="PRU10133"/>
    </source>
</evidence>
<evidence type="ECO:0000256" key="3">
    <source>
        <dbReference type="ARBA" id="ARBA00022679"/>
    </source>
</evidence>
<dbReference type="FunFam" id="3.10.110.10:FF:000101">
    <property type="entry name" value="Ubiquitin-conjugating enzyme E2 D2"/>
    <property type="match status" value="1"/>
</dbReference>
<dbReference type="GO" id="GO:0061631">
    <property type="term" value="F:ubiquitin conjugating enzyme activity"/>
    <property type="evidence" value="ECO:0007669"/>
    <property type="project" value="UniProtKB-EC"/>
</dbReference>
<dbReference type="InterPro" id="IPR023313">
    <property type="entry name" value="UBQ-conjugating_AS"/>
</dbReference>
<organism evidence="11 13">
    <name type="scientific">Crotalaria pallida</name>
    <name type="common">Smooth rattlebox</name>
    <name type="synonym">Crotalaria striata</name>
    <dbReference type="NCBI Taxonomy" id="3830"/>
    <lineage>
        <taxon>Eukaryota</taxon>
        <taxon>Viridiplantae</taxon>
        <taxon>Streptophyta</taxon>
        <taxon>Embryophyta</taxon>
        <taxon>Tracheophyta</taxon>
        <taxon>Spermatophyta</taxon>
        <taxon>Magnoliopsida</taxon>
        <taxon>eudicotyledons</taxon>
        <taxon>Gunneridae</taxon>
        <taxon>Pentapetalae</taxon>
        <taxon>rosids</taxon>
        <taxon>fabids</taxon>
        <taxon>Fabales</taxon>
        <taxon>Fabaceae</taxon>
        <taxon>Papilionoideae</taxon>
        <taxon>50 kb inversion clade</taxon>
        <taxon>genistoids sensu lato</taxon>
        <taxon>core genistoids</taxon>
        <taxon>Crotalarieae</taxon>
        <taxon>Crotalaria</taxon>
    </lineage>
</organism>
<dbReference type="PROSITE" id="PS00183">
    <property type="entry name" value="UBC_1"/>
    <property type="match status" value="1"/>
</dbReference>
<evidence type="ECO:0000313" key="11">
    <source>
        <dbReference type="EMBL" id="KAK7290650.1"/>
    </source>
</evidence>
<keyword evidence="6 8" id="KW-0067">ATP-binding</keyword>
<comment type="similarity">
    <text evidence="8">Belongs to the ubiquitin-conjugating enzyme family.</text>
</comment>
<evidence type="ECO:0000313" key="13">
    <source>
        <dbReference type="Proteomes" id="UP001372338"/>
    </source>
</evidence>
<evidence type="ECO:0000256" key="8">
    <source>
        <dbReference type="RuleBase" id="RU362109"/>
    </source>
</evidence>
<dbReference type="SUPFAM" id="SSF54495">
    <property type="entry name" value="UBC-like"/>
    <property type="match status" value="1"/>
</dbReference>
<dbReference type="SMART" id="SM00212">
    <property type="entry name" value="UBCc"/>
    <property type="match status" value="1"/>
</dbReference>
<evidence type="ECO:0000256" key="4">
    <source>
        <dbReference type="ARBA" id="ARBA00022741"/>
    </source>
</evidence>
<evidence type="ECO:0000256" key="1">
    <source>
        <dbReference type="ARBA" id="ARBA00000485"/>
    </source>
</evidence>
<evidence type="ECO:0000256" key="2">
    <source>
        <dbReference type="ARBA" id="ARBA00004906"/>
    </source>
</evidence>
<evidence type="ECO:0000256" key="5">
    <source>
        <dbReference type="ARBA" id="ARBA00022786"/>
    </source>
</evidence>
<dbReference type="GO" id="GO:0005524">
    <property type="term" value="F:ATP binding"/>
    <property type="evidence" value="ECO:0007669"/>
    <property type="project" value="UniProtKB-UniRule"/>
</dbReference>
<dbReference type="AlphaFoldDB" id="A0AAN9J1U4"/>
<keyword evidence="5 8" id="KW-0833">Ubl conjugation pathway</keyword>
<comment type="pathway">
    <text evidence="2">Protein modification; protein ubiquitination.</text>
</comment>
<keyword evidence="13" id="KW-1185">Reference proteome</keyword>
<dbReference type="EMBL" id="JAYWIO010000001">
    <property type="protein sequence ID" value="KAK7290654.1"/>
    <property type="molecule type" value="Genomic_DNA"/>
</dbReference>
<feature type="domain" description="UBC core" evidence="9">
    <location>
        <begin position="1"/>
        <end position="145"/>
    </location>
</feature>
<comment type="caution">
    <text evidence="11">The sequence shown here is derived from an EMBL/GenBank/DDBJ whole genome shotgun (WGS) entry which is preliminary data.</text>
</comment>
<evidence type="ECO:0000313" key="10">
    <source>
        <dbReference type="EMBL" id="KAK7290648.1"/>
    </source>
</evidence>
<comment type="catalytic activity">
    <reaction evidence="1">
        <text>S-ubiquitinyl-[E1 ubiquitin-activating enzyme]-L-cysteine + [E2 ubiquitin-conjugating enzyme]-L-cysteine = [E1 ubiquitin-activating enzyme]-L-cysteine + S-ubiquitinyl-[E2 ubiquitin-conjugating enzyme]-L-cysteine.</text>
        <dbReference type="EC" id="2.3.2.23"/>
    </reaction>
</comment>
<protein>
    <recommendedName>
        <fullName evidence="9">UBC core domain-containing protein</fullName>
    </recommendedName>
</protein>
<sequence>MALKRINNDLKELITNPHTYFIAGPVSDDMFHWQATILGHADSPYADGVFLVSVNFPIDYPFTPPKISFRTKVFHPNIDKDGNICLTIHQWSPALSISKVLLFLCSMLANPDIDDALMPEIAQLYKTDRSKYETIARAWTKKYAMI</sequence>
<dbReference type="InterPro" id="IPR016135">
    <property type="entry name" value="UBQ-conjugating_enzyme/RWD"/>
</dbReference>
<dbReference type="EMBL" id="JAYWIO010000001">
    <property type="protein sequence ID" value="KAK7290650.1"/>
    <property type="molecule type" value="Genomic_DNA"/>
</dbReference>
<dbReference type="PROSITE" id="PS50127">
    <property type="entry name" value="UBC_2"/>
    <property type="match status" value="1"/>
</dbReference>
<reference evidence="11 13" key="1">
    <citation type="submission" date="2024-01" db="EMBL/GenBank/DDBJ databases">
        <title>The genomes of 5 underutilized Papilionoideae crops provide insights into root nodulation and disease resistanc.</title>
        <authorList>
            <person name="Yuan L."/>
        </authorList>
    </citation>
    <scope>NUCLEOTIDE SEQUENCE [LARGE SCALE GENOMIC DNA]</scope>
    <source>
        <strain evidence="11">ZHUSHIDOU_FW_LH</strain>
        <tissue evidence="11">Leaf</tissue>
    </source>
</reference>
<keyword evidence="4 8" id="KW-0547">Nucleotide-binding</keyword>
<gene>
    <name evidence="10" type="ORF">RIF29_05216</name>
    <name evidence="11" type="ORF">RIF29_05219</name>
    <name evidence="12" type="ORF">RIF29_05226</name>
</gene>
<dbReference type="Pfam" id="PF00179">
    <property type="entry name" value="UQ_con"/>
    <property type="match status" value="1"/>
</dbReference>
<dbReference type="Proteomes" id="UP001372338">
    <property type="component" value="Unassembled WGS sequence"/>
</dbReference>
<dbReference type="PANTHER" id="PTHR24068">
    <property type="entry name" value="UBIQUITIN-CONJUGATING ENZYME E2"/>
    <property type="match status" value="1"/>
</dbReference>
<proteinExistence type="inferred from homology"/>
<keyword evidence="3" id="KW-0808">Transferase</keyword>
<evidence type="ECO:0000256" key="6">
    <source>
        <dbReference type="ARBA" id="ARBA00022840"/>
    </source>
</evidence>
<dbReference type="Gene3D" id="3.10.110.10">
    <property type="entry name" value="Ubiquitin Conjugating Enzyme"/>
    <property type="match status" value="1"/>
</dbReference>
<dbReference type="EMBL" id="JAYWIO010000001">
    <property type="protein sequence ID" value="KAK7290648.1"/>
    <property type="molecule type" value="Genomic_DNA"/>
</dbReference>
<evidence type="ECO:0000259" key="9">
    <source>
        <dbReference type="PROSITE" id="PS50127"/>
    </source>
</evidence>